<proteinExistence type="predicted"/>
<dbReference type="AntiFam" id="ANF00034">
    <property type="entry name" value="Antisense to 5.8S rRNA"/>
</dbReference>
<evidence type="ECO:0000313" key="1">
    <source>
        <dbReference type="EMBL" id="KAG6388929.1"/>
    </source>
</evidence>
<dbReference type="Proteomes" id="UP000298416">
    <property type="component" value="Unassembled WGS sequence"/>
</dbReference>
<protein>
    <submittedName>
        <fullName evidence="1">Uncharacterized protein</fullName>
    </submittedName>
</protein>
<dbReference type="PANTHER" id="PTHR47188">
    <property type="entry name" value="PROTEIN TAR1"/>
    <property type="match status" value="1"/>
</dbReference>
<dbReference type="AlphaFoldDB" id="A0A8X8W778"/>
<reference evidence="1" key="1">
    <citation type="submission" date="2018-01" db="EMBL/GenBank/DDBJ databases">
        <authorList>
            <person name="Mao J.F."/>
        </authorList>
    </citation>
    <scope>NUCLEOTIDE SEQUENCE</scope>
    <source>
        <strain evidence="1">Huo1</strain>
        <tissue evidence="1">Leaf</tissue>
    </source>
</reference>
<evidence type="ECO:0000313" key="2">
    <source>
        <dbReference type="Proteomes" id="UP000298416"/>
    </source>
</evidence>
<keyword evidence="2" id="KW-1185">Reference proteome</keyword>
<name>A0A8X8W778_SALSN</name>
<sequence>MTGLSPSRAPVSRGIEPGPSLRTLLQTTIRMAWPPDSQVGLFPVRSPLLRESLVGGDAMRDAQADVPSAKWLHVQLALRLDGSRDSAIHTKYRISLCSSSMRELRYPFPRVVMTFVRHPVAPTRSANGVRGGRVLR</sequence>
<dbReference type="EMBL" id="PNBA02000020">
    <property type="protein sequence ID" value="KAG6388929.1"/>
    <property type="molecule type" value="Genomic_DNA"/>
</dbReference>
<comment type="caution">
    <text evidence="1">The sequence shown here is derived from an EMBL/GenBank/DDBJ whole genome shotgun (WGS) entry which is preliminary data.</text>
</comment>
<accession>A0A8X8W778</accession>
<reference evidence="1" key="2">
    <citation type="submission" date="2020-08" db="EMBL/GenBank/DDBJ databases">
        <title>Plant Genome Project.</title>
        <authorList>
            <person name="Zhang R.-G."/>
        </authorList>
    </citation>
    <scope>NUCLEOTIDE SEQUENCE</scope>
    <source>
        <strain evidence="1">Huo1</strain>
        <tissue evidence="1">Leaf</tissue>
    </source>
</reference>
<dbReference type="InterPro" id="IPR044792">
    <property type="entry name" value="TAR1"/>
</dbReference>
<dbReference type="PANTHER" id="PTHR47188:SF1">
    <property type="entry name" value="PROTEIN TAR1"/>
    <property type="match status" value="1"/>
</dbReference>
<organism evidence="1">
    <name type="scientific">Salvia splendens</name>
    <name type="common">Scarlet sage</name>
    <dbReference type="NCBI Taxonomy" id="180675"/>
    <lineage>
        <taxon>Eukaryota</taxon>
        <taxon>Viridiplantae</taxon>
        <taxon>Streptophyta</taxon>
        <taxon>Embryophyta</taxon>
        <taxon>Tracheophyta</taxon>
        <taxon>Spermatophyta</taxon>
        <taxon>Magnoliopsida</taxon>
        <taxon>eudicotyledons</taxon>
        <taxon>Gunneridae</taxon>
        <taxon>Pentapetalae</taxon>
        <taxon>asterids</taxon>
        <taxon>lamiids</taxon>
        <taxon>Lamiales</taxon>
        <taxon>Lamiaceae</taxon>
        <taxon>Nepetoideae</taxon>
        <taxon>Mentheae</taxon>
        <taxon>Salviinae</taxon>
        <taxon>Salvia</taxon>
        <taxon>Salvia subgen. Calosphace</taxon>
        <taxon>core Calosphace</taxon>
    </lineage>
</organism>
<dbReference type="GO" id="GO:0043457">
    <property type="term" value="P:regulation of cellular respiration"/>
    <property type="evidence" value="ECO:0007669"/>
    <property type="project" value="InterPro"/>
</dbReference>
<gene>
    <name evidence="1" type="ORF">SASPL_150365</name>
</gene>